<dbReference type="AlphaFoldDB" id="A0A285PJM1"/>
<dbReference type="InterPro" id="IPR052698">
    <property type="entry name" value="MoCofactor_Util/Proc"/>
</dbReference>
<name>A0A285PJM1_9HYPH</name>
<dbReference type="Gene3D" id="3.40.50.720">
    <property type="entry name" value="NAD(P)-binding Rossmann-like Domain"/>
    <property type="match status" value="1"/>
</dbReference>
<evidence type="ECO:0000259" key="2">
    <source>
        <dbReference type="Pfam" id="PF13478"/>
    </source>
</evidence>
<evidence type="ECO:0000313" key="3">
    <source>
        <dbReference type="EMBL" id="SNZ20316.1"/>
    </source>
</evidence>
<protein>
    <submittedName>
        <fullName evidence="3">Xanthine dehydrogenase accessory factor</fullName>
    </submittedName>
</protein>
<feature type="domain" description="XdhC Rossmann" evidence="2">
    <location>
        <begin position="131"/>
        <end position="244"/>
    </location>
</feature>
<dbReference type="Pfam" id="PF02625">
    <property type="entry name" value="XdhC_CoxI"/>
    <property type="match status" value="1"/>
</dbReference>
<proteinExistence type="predicted"/>
<evidence type="ECO:0000259" key="1">
    <source>
        <dbReference type="Pfam" id="PF02625"/>
    </source>
</evidence>
<dbReference type="EMBL" id="OBEL01000004">
    <property type="protein sequence ID" value="SNZ20316.1"/>
    <property type="molecule type" value="Genomic_DNA"/>
</dbReference>
<organism evidence="3 4">
    <name type="scientific">Cohaesibacter gelatinilyticus</name>
    <dbReference type="NCBI Taxonomy" id="372072"/>
    <lineage>
        <taxon>Bacteria</taxon>
        <taxon>Pseudomonadati</taxon>
        <taxon>Pseudomonadota</taxon>
        <taxon>Alphaproteobacteria</taxon>
        <taxon>Hyphomicrobiales</taxon>
        <taxon>Cohaesibacteraceae</taxon>
    </lineage>
</organism>
<dbReference type="Proteomes" id="UP000219439">
    <property type="component" value="Unassembled WGS sequence"/>
</dbReference>
<reference evidence="3 4" key="1">
    <citation type="submission" date="2017-09" db="EMBL/GenBank/DDBJ databases">
        <authorList>
            <person name="Ehlers B."/>
            <person name="Leendertz F.H."/>
        </authorList>
    </citation>
    <scope>NUCLEOTIDE SEQUENCE [LARGE SCALE GENOMIC DNA]</scope>
    <source>
        <strain evidence="3 4">DSM 18289</strain>
    </source>
</reference>
<dbReference type="PANTHER" id="PTHR30388">
    <property type="entry name" value="ALDEHYDE OXIDOREDUCTASE MOLYBDENUM COFACTOR ASSEMBLY PROTEIN"/>
    <property type="match status" value="1"/>
</dbReference>
<accession>A0A285PJM1</accession>
<dbReference type="OrthoDB" id="5242066at2"/>
<dbReference type="InterPro" id="IPR003777">
    <property type="entry name" value="XdhC_CoxI"/>
</dbReference>
<feature type="domain" description="XdhC- CoxI" evidence="1">
    <location>
        <begin position="25"/>
        <end position="88"/>
    </location>
</feature>
<sequence length="257" mass="27600">MTVNASFSCLTSQDQVVQLEADFVASRTSYVRITVIRVDGTAASRAGDRYLATCEGELLGFTGGGCIRSAVKKAVLEVLESGETKLVHAVPKAKADQPDDGRGVQRVVNHCPSQGELEFFVEPVFAKPAIALFGQSHLAHILKELCAFAGFSPVIQEDGEAGKIGRYALIATMGQGDLNALKGALTAGYERIFFVASDKKANHLMTKLAEEFEPSQIARIISPAGLKIGAQSPEEIAISIVSQLIEHRRLKEKDGEQ</sequence>
<gene>
    <name evidence="3" type="ORF">SAMN06265368_3419</name>
</gene>
<dbReference type="RefSeq" id="WP_097154674.1">
    <property type="nucleotide sequence ID" value="NZ_OBEL01000004.1"/>
</dbReference>
<evidence type="ECO:0000313" key="4">
    <source>
        <dbReference type="Proteomes" id="UP000219439"/>
    </source>
</evidence>
<dbReference type="Pfam" id="PF13478">
    <property type="entry name" value="XdhC_C"/>
    <property type="match status" value="1"/>
</dbReference>
<dbReference type="InterPro" id="IPR027051">
    <property type="entry name" value="XdhC_Rossmann_dom"/>
</dbReference>
<dbReference type="PANTHER" id="PTHR30388:SF6">
    <property type="entry name" value="XANTHINE DEHYDROGENASE SUBUNIT A-RELATED"/>
    <property type="match status" value="1"/>
</dbReference>
<keyword evidence="4" id="KW-1185">Reference proteome</keyword>